<proteinExistence type="predicted"/>
<name>A0ACC1Y8I5_MELAZ</name>
<evidence type="ECO:0000313" key="1">
    <source>
        <dbReference type="EMBL" id="KAJ4719761.1"/>
    </source>
</evidence>
<gene>
    <name evidence="1" type="ORF">OWV82_007691</name>
</gene>
<comment type="caution">
    <text evidence="1">The sequence shown here is derived from an EMBL/GenBank/DDBJ whole genome shotgun (WGS) entry which is preliminary data.</text>
</comment>
<reference evidence="1 2" key="1">
    <citation type="journal article" date="2023" name="Science">
        <title>Complex scaffold remodeling in plant triterpene biosynthesis.</title>
        <authorList>
            <person name="De La Pena R."/>
            <person name="Hodgson H."/>
            <person name="Liu J.C."/>
            <person name="Stephenson M.J."/>
            <person name="Martin A.C."/>
            <person name="Owen C."/>
            <person name="Harkess A."/>
            <person name="Leebens-Mack J."/>
            <person name="Jimenez L.E."/>
            <person name="Osbourn A."/>
            <person name="Sattely E.S."/>
        </authorList>
    </citation>
    <scope>NUCLEOTIDE SEQUENCE [LARGE SCALE GENOMIC DNA]</scope>
    <source>
        <strain evidence="2">cv. JPN11</strain>
        <tissue evidence="1">Leaf</tissue>
    </source>
</reference>
<accession>A0ACC1Y8I5</accession>
<sequence length="562" mass="61701">MGVVQINGNRSITNGLAELNHQIQDEHKEIRDGVMGEGQGLSDDDDSRINEDEGDVNDGWVEAVQAQPHPASVLQRLQQQQPQGPLVCWERFLPLRSLKVLLVENDDSTQRVVCALLRNCGYEVIAVENGLQAWKILEDVTDQIDLVLTEVVMPCLSGIGLLCKIMSHKTCKNIPVIMMSSHDSMSIVFKCLSQGAVYFLVKPIRKNELQNLWQHVWRKCHSSSGSGSESGIMTQKSTKSKGAEESDNNSGSNDEDDIGSIGLNIWDGSDNGSGTQSSWTKRTVEVESPKAMAQWEQLADPSDSTCAQVIHSRPEAFGNNWVPMTRTKECEGQDDELENVEIGKDLEIGVPRIPNLQLELPIENGSNTVAGSNKEKFSEINSKKDAEQVESKQLELSSLKPNADLRNQAADPVGVISNSTDSPIESVGLNIPNGLFKVSGKKEKLIYDNNEIPSLELSLKRMREIRDTGISLNDRNVLRHSDQHSAFSRYCSALTANQAPTGKVGSCSPLDNSSEAAKTESLQNFQPNPNSTPPSQRSRSSSNNSDMVLTTNSAFTKPNSFQ</sequence>
<evidence type="ECO:0000313" key="2">
    <source>
        <dbReference type="Proteomes" id="UP001164539"/>
    </source>
</evidence>
<organism evidence="1 2">
    <name type="scientific">Melia azedarach</name>
    <name type="common">Chinaberry tree</name>
    <dbReference type="NCBI Taxonomy" id="155640"/>
    <lineage>
        <taxon>Eukaryota</taxon>
        <taxon>Viridiplantae</taxon>
        <taxon>Streptophyta</taxon>
        <taxon>Embryophyta</taxon>
        <taxon>Tracheophyta</taxon>
        <taxon>Spermatophyta</taxon>
        <taxon>Magnoliopsida</taxon>
        <taxon>eudicotyledons</taxon>
        <taxon>Gunneridae</taxon>
        <taxon>Pentapetalae</taxon>
        <taxon>rosids</taxon>
        <taxon>malvids</taxon>
        <taxon>Sapindales</taxon>
        <taxon>Meliaceae</taxon>
        <taxon>Melia</taxon>
    </lineage>
</organism>
<protein>
    <submittedName>
        <fullName evidence="1">Pseudo-response regulator</fullName>
    </submittedName>
</protein>
<keyword evidence="2" id="KW-1185">Reference proteome</keyword>
<dbReference type="Proteomes" id="UP001164539">
    <property type="component" value="Chromosome 4"/>
</dbReference>
<dbReference type="EMBL" id="CM051397">
    <property type="protein sequence ID" value="KAJ4719761.1"/>
    <property type="molecule type" value="Genomic_DNA"/>
</dbReference>